<evidence type="ECO:0000313" key="10">
    <source>
        <dbReference type="Proteomes" id="UP000198939"/>
    </source>
</evidence>
<proteinExistence type="predicted"/>
<dbReference type="EMBL" id="FOCV01000032">
    <property type="protein sequence ID" value="SEO98479.1"/>
    <property type="molecule type" value="Genomic_DNA"/>
</dbReference>
<evidence type="ECO:0000256" key="4">
    <source>
        <dbReference type="ARBA" id="ARBA00023125"/>
    </source>
</evidence>
<keyword evidence="4 8" id="KW-0238">DNA-binding</keyword>
<evidence type="ECO:0000313" key="9">
    <source>
        <dbReference type="Proteomes" id="UP000183063"/>
    </source>
</evidence>
<accession>A0A1H8U5H4</accession>
<dbReference type="Pfam" id="PF22381">
    <property type="entry name" value="Staph_reg_Sar_Rot"/>
    <property type="match status" value="1"/>
</dbReference>
<keyword evidence="10" id="KW-1185">Reference proteome</keyword>
<dbReference type="FunFam" id="1.10.10.10:FF:000163">
    <property type="entry name" value="MarR family transcriptional regulator"/>
    <property type="match status" value="1"/>
</dbReference>
<evidence type="ECO:0000256" key="2">
    <source>
        <dbReference type="ARBA" id="ARBA00022490"/>
    </source>
</evidence>
<dbReference type="GO" id="GO:0003677">
    <property type="term" value="F:DNA binding"/>
    <property type="evidence" value="ECO:0007669"/>
    <property type="project" value="UniProtKB-KW"/>
</dbReference>
<reference evidence="7" key="2">
    <citation type="submission" date="2016-10" db="EMBL/GenBank/DDBJ databases">
        <authorList>
            <person name="de Groot N.N."/>
        </authorList>
    </citation>
    <scope>NUCLEOTIDE SEQUENCE [LARGE SCALE GENOMIC DNA]</scope>
    <source>
        <strain evidence="7">CCBAU85039</strain>
    </source>
</reference>
<dbReference type="AlphaFoldDB" id="A0A1H8U5H4"/>
<evidence type="ECO:0000313" key="7">
    <source>
        <dbReference type="EMBL" id="SEI16388.1"/>
    </source>
</evidence>
<dbReference type="SMART" id="SM00347">
    <property type="entry name" value="HTH_MARR"/>
    <property type="match status" value="1"/>
</dbReference>
<keyword evidence="5" id="KW-0804">Transcription</keyword>
<dbReference type="InterPro" id="IPR036390">
    <property type="entry name" value="WH_DNA-bd_sf"/>
</dbReference>
<evidence type="ECO:0000256" key="1">
    <source>
        <dbReference type="ARBA" id="ARBA00004496"/>
    </source>
</evidence>
<protein>
    <submittedName>
        <fullName evidence="8">DNA-binding transcriptional regulator, MarR family</fullName>
    </submittedName>
    <submittedName>
        <fullName evidence="7">Organic hydroperoxide resistance transcriptional regulator</fullName>
    </submittedName>
</protein>
<dbReference type="OrthoDB" id="9806864at2"/>
<reference evidence="8 10" key="1">
    <citation type="submission" date="2016-10" db="EMBL/GenBank/DDBJ databases">
        <authorList>
            <person name="Varghese N."/>
            <person name="Submissions S."/>
        </authorList>
    </citation>
    <scope>NUCLEOTIDE SEQUENCE [LARGE SCALE GENOMIC DNA]</scope>
    <source>
        <strain evidence="8 10">CGMCC 1.7071</strain>
    </source>
</reference>
<dbReference type="Proteomes" id="UP000198939">
    <property type="component" value="Unassembled WGS sequence"/>
</dbReference>
<dbReference type="GO" id="GO:0006950">
    <property type="term" value="P:response to stress"/>
    <property type="evidence" value="ECO:0007669"/>
    <property type="project" value="TreeGrafter"/>
</dbReference>
<dbReference type="EMBL" id="FNXB01000040">
    <property type="protein sequence ID" value="SEI16388.1"/>
    <property type="molecule type" value="Genomic_DNA"/>
</dbReference>
<dbReference type="InterPro" id="IPR039422">
    <property type="entry name" value="MarR/SlyA-like"/>
</dbReference>
<evidence type="ECO:0000256" key="5">
    <source>
        <dbReference type="ARBA" id="ARBA00023163"/>
    </source>
</evidence>
<evidence type="ECO:0000313" key="8">
    <source>
        <dbReference type="EMBL" id="SEO98479.1"/>
    </source>
</evidence>
<keyword evidence="2" id="KW-0963">Cytoplasm</keyword>
<feature type="domain" description="HTH marR-type" evidence="6">
    <location>
        <begin position="30"/>
        <end position="160"/>
    </location>
</feature>
<sequence length="168" mass="18890">MLSKRKSYLGISESLRGIPQCLIWNQSRWDSQLCFSLYGTTIAINRAYKPFLEGLGITYPQYLVLSVLWEGDGQTISGIADRLALEPSTITPLVKRLEHAGLVVRQRSTRDERQVGVHLTDSGKALRSRTACLTDTLLQRSGMTVEEIISLNERIQTFRKALTEYGAD</sequence>
<reference evidence="9" key="3">
    <citation type="submission" date="2016-10" db="EMBL/GenBank/DDBJ databases">
        <authorList>
            <person name="Wibberg D."/>
        </authorList>
    </citation>
    <scope>NUCLEOTIDE SEQUENCE [LARGE SCALE GENOMIC DNA]</scope>
</reference>
<comment type="subcellular location">
    <subcellularLocation>
        <location evidence="1">Cytoplasm</location>
    </subcellularLocation>
</comment>
<dbReference type="InterPro" id="IPR055166">
    <property type="entry name" value="Transc_reg_Sar_Rot_HTH"/>
</dbReference>
<dbReference type="InterPro" id="IPR000835">
    <property type="entry name" value="HTH_MarR-typ"/>
</dbReference>
<dbReference type="Proteomes" id="UP000183063">
    <property type="component" value="Unassembled WGS sequence"/>
</dbReference>
<dbReference type="PANTHER" id="PTHR33164:SF5">
    <property type="entry name" value="ORGANIC HYDROPEROXIDE RESISTANCE TRANSCRIPTIONAL REGULATOR"/>
    <property type="match status" value="1"/>
</dbReference>
<dbReference type="PROSITE" id="PS50995">
    <property type="entry name" value="HTH_MARR_2"/>
    <property type="match status" value="1"/>
</dbReference>
<evidence type="ECO:0000259" key="6">
    <source>
        <dbReference type="PROSITE" id="PS50995"/>
    </source>
</evidence>
<dbReference type="STRING" id="501024.RTCCBAU85039_5429"/>
<keyword evidence="3" id="KW-0805">Transcription regulation</keyword>
<dbReference type="InterPro" id="IPR011991">
    <property type="entry name" value="ArsR-like_HTH"/>
</dbReference>
<name>A0A1H8U5H4_9HYPH</name>
<gene>
    <name evidence="7" type="primary">ohrR_4</name>
    <name evidence="7" type="ORF">RTCCBAU85039_5429</name>
    <name evidence="8" type="ORF">SAMN05216228_103217</name>
</gene>
<dbReference type="SUPFAM" id="SSF46785">
    <property type="entry name" value="Winged helix' DNA-binding domain"/>
    <property type="match status" value="1"/>
</dbReference>
<dbReference type="InterPro" id="IPR036388">
    <property type="entry name" value="WH-like_DNA-bd_sf"/>
</dbReference>
<dbReference type="GO" id="GO:0005737">
    <property type="term" value="C:cytoplasm"/>
    <property type="evidence" value="ECO:0007669"/>
    <property type="project" value="UniProtKB-SubCell"/>
</dbReference>
<evidence type="ECO:0000256" key="3">
    <source>
        <dbReference type="ARBA" id="ARBA00023015"/>
    </source>
</evidence>
<dbReference type="GO" id="GO:0003700">
    <property type="term" value="F:DNA-binding transcription factor activity"/>
    <property type="evidence" value="ECO:0007669"/>
    <property type="project" value="InterPro"/>
</dbReference>
<organism evidence="7 9">
    <name type="scientific">Rhizobium tibeticum</name>
    <dbReference type="NCBI Taxonomy" id="501024"/>
    <lineage>
        <taxon>Bacteria</taxon>
        <taxon>Pseudomonadati</taxon>
        <taxon>Pseudomonadota</taxon>
        <taxon>Alphaproteobacteria</taxon>
        <taxon>Hyphomicrobiales</taxon>
        <taxon>Rhizobiaceae</taxon>
        <taxon>Rhizobium/Agrobacterium group</taxon>
        <taxon>Rhizobium</taxon>
    </lineage>
</organism>
<dbReference type="CDD" id="cd00090">
    <property type="entry name" value="HTH_ARSR"/>
    <property type="match status" value="1"/>
</dbReference>
<dbReference type="Gene3D" id="1.10.10.10">
    <property type="entry name" value="Winged helix-like DNA-binding domain superfamily/Winged helix DNA-binding domain"/>
    <property type="match status" value="1"/>
</dbReference>
<dbReference type="PANTHER" id="PTHR33164">
    <property type="entry name" value="TRANSCRIPTIONAL REGULATOR, MARR FAMILY"/>
    <property type="match status" value="1"/>
</dbReference>